<dbReference type="EMBL" id="CABIJS010000044">
    <property type="protein sequence ID" value="VUZ40997.1"/>
    <property type="molecule type" value="Genomic_DNA"/>
</dbReference>
<keyword evidence="8" id="KW-0539">Nucleus</keyword>
<feature type="region of interest" description="Disordered" evidence="10">
    <location>
        <begin position="1"/>
        <end position="69"/>
    </location>
</feature>
<dbReference type="GO" id="GO:0031490">
    <property type="term" value="F:chromatin DNA binding"/>
    <property type="evidence" value="ECO:0007669"/>
    <property type="project" value="TreeGrafter"/>
</dbReference>
<gene>
    <name evidence="12" type="ORF">WMSIL1_LOCUS1827</name>
</gene>
<feature type="compositionally biased region" description="Basic and acidic residues" evidence="10">
    <location>
        <begin position="107"/>
        <end position="120"/>
    </location>
</feature>
<evidence type="ECO:0000256" key="9">
    <source>
        <dbReference type="ARBA" id="ARBA00048017"/>
    </source>
</evidence>
<sequence length="674" mass="78254">MPKRKHEEDMSEVSNAPKRRRVTRSFSACQQEHRLSIRVLSDINAEEESPQNPPEPEQIHSAMEPFSDQAIESTNKVISNDLETVETPASRRYNFRSRLKVIVISSDSDHTEAEEPHIEASDASNIPQETETLPEPTTAGQQGGRSTPNENIISQDVNQESPVLGSPLSFDTSLEHANMRSVKTVLQPPQLAASVHRIPLVEMLPLVLPQQSDAVPESSSDQRHPRKNEITTSSLYLNFAADPEQTPTSTISTPKRRPGRSRKSEVVETSLAQEKTKAERFNVCTDCYKELKSGKKNFKTMSNDREREEERIKCSRCFKEWHKYCALYVKEFEKKDFLCPRCKRKLKINDGIEFYDNEKWPKCELSQFIESKVNEFLRNKEEKCGKVMIRVLSDSSSKYEFNELTKLRKYENGIEGNFAYREKGIFAFQKFSDGNYVCFFGFYVQEYGRDSAEPNRDRKLRTSLYHEILCAYMEYVKMLDFKAVHLWASPPEESVEYIFNNYPTNQQIPDTARLVRWYQGMANIAIERGIILQNYTLKEYVTRFCNVPPDCLPYFKGDHWPKRAKEIVKRLCQPGGASRASQGQRELTDKFWAKLRKEIGETEETFSVYILKDDQSSHEISDPDAVCPIMSMKDRGAFLKWCRQNKYEFSTIRHEKYSIKALFHKYFQELGERK</sequence>
<feature type="region of interest" description="Disordered" evidence="10">
    <location>
        <begin position="212"/>
        <end position="271"/>
    </location>
</feature>
<evidence type="ECO:0000256" key="5">
    <source>
        <dbReference type="ARBA" id="ARBA00022853"/>
    </source>
</evidence>
<feature type="region of interest" description="Disordered" evidence="10">
    <location>
        <begin position="107"/>
        <end position="152"/>
    </location>
</feature>
<reference evidence="12 13" key="1">
    <citation type="submission" date="2019-07" db="EMBL/GenBank/DDBJ databases">
        <authorList>
            <person name="Jastrzebski P J."/>
            <person name="Paukszto L."/>
            <person name="Jastrzebski P J."/>
        </authorList>
    </citation>
    <scope>NUCLEOTIDE SEQUENCE [LARGE SCALE GENOMIC DNA]</scope>
    <source>
        <strain evidence="12 13">WMS-il1</strain>
    </source>
</reference>
<keyword evidence="5" id="KW-0156">Chromatin regulator</keyword>
<dbReference type="PROSITE" id="PS51727">
    <property type="entry name" value="CBP_P300_HAT"/>
    <property type="match status" value="1"/>
</dbReference>
<dbReference type="GO" id="GO:0005634">
    <property type="term" value="C:nucleus"/>
    <property type="evidence" value="ECO:0007669"/>
    <property type="project" value="UniProtKB-SubCell"/>
</dbReference>
<evidence type="ECO:0000256" key="8">
    <source>
        <dbReference type="ARBA" id="ARBA00023242"/>
    </source>
</evidence>
<dbReference type="GO" id="GO:0004402">
    <property type="term" value="F:histone acetyltransferase activity"/>
    <property type="evidence" value="ECO:0007669"/>
    <property type="project" value="InterPro"/>
</dbReference>
<feature type="domain" description="CBP/p300-type HAT" evidence="11">
    <location>
        <begin position="354"/>
        <end position="671"/>
    </location>
</feature>
<name>A0A564Y1A7_HYMDI</name>
<accession>A0A564Y1A7</accession>
<keyword evidence="13" id="KW-1185">Reference proteome</keyword>
<dbReference type="AlphaFoldDB" id="A0A564Y1A7"/>
<comment type="subcellular location">
    <subcellularLocation>
        <location evidence="2">Nucleus</location>
    </subcellularLocation>
</comment>
<dbReference type="EC" id="2.3.1.48" evidence="3"/>
<dbReference type="InterPro" id="IPR011011">
    <property type="entry name" value="Znf_FYVE_PHD"/>
</dbReference>
<dbReference type="Pfam" id="PF08214">
    <property type="entry name" value="HAT_KAT11"/>
    <property type="match status" value="1"/>
</dbReference>
<evidence type="ECO:0000256" key="7">
    <source>
        <dbReference type="ARBA" id="ARBA00023163"/>
    </source>
</evidence>
<evidence type="ECO:0000256" key="2">
    <source>
        <dbReference type="ARBA" id="ARBA00004123"/>
    </source>
</evidence>
<dbReference type="Gene3D" id="3.30.40.10">
    <property type="entry name" value="Zinc/RING finger domain, C3HC4 (zinc finger)"/>
    <property type="match status" value="1"/>
</dbReference>
<dbReference type="PANTHER" id="PTHR13808:SF1">
    <property type="entry name" value="HISTONE ACETYLTRANSFERASE"/>
    <property type="match status" value="1"/>
</dbReference>
<comment type="catalytic activity">
    <reaction evidence="9">
        <text>L-lysyl-[protein] + acetyl-CoA = N(6)-acetyl-L-lysyl-[protein] + CoA + H(+)</text>
        <dbReference type="Rhea" id="RHEA:45948"/>
        <dbReference type="Rhea" id="RHEA-COMP:9752"/>
        <dbReference type="Rhea" id="RHEA-COMP:10731"/>
        <dbReference type="ChEBI" id="CHEBI:15378"/>
        <dbReference type="ChEBI" id="CHEBI:29969"/>
        <dbReference type="ChEBI" id="CHEBI:57287"/>
        <dbReference type="ChEBI" id="CHEBI:57288"/>
        <dbReference type="ChEBI" id="CHEBI:61930"/>
        <dbReference type="EC" id="2.3.1.48"/>
    </reaction>
</comment>
<evidence type="ECO:0000259" key="11">
    <source>
        <dbReference type="PROSITE" id="PS51727"/>
    </source>
</evidence>
<comment type="function">
    <text evidence="1">Acetyltransferase enzyme. Acetylates histones, giving a specific tag for transcriptional activation.</text>
</comment>
<organism evidence="12 13">
    <name type="scientific">Hymenolepis diminuta</name>
    <name type="common">Rat tapeworm</name>
    <dbReference type="NCBI Taxonomy" id="6216"/>
    <lineage>
        <taxon>Eukaryota</taxon>
        <taxon>Metazoa</taxon>
        <taxon>Spiralia</taxon>
        <taxon>Lophotrochozoa</taxon>
        <taxon>Platyhelminthes</taxon>
        <taxon>Cestoda</taxon>
        <taxon>Eucestoda</taxon>
        <taxon>Cyclophyllidea</taxon>
        <taxon>Hymenolepididae</taxon>
        <taxon>Hymenolepis</taxon>
    </lineage>
</organism>
<keyword evidence="6" id="KW-0805">Transcription regulation</keyword>
<dbReference type="SMART" id="SM01250">
    <property type="entry name" value="KAT11"/>
    <property type="match status" value="1"/>
</dbReference>
<evidence type="ECO:0000256" key="6">
    <source>
        <dbReference type="ARBA" id="ARBA00023015"/>
    </source>
</evidence>
<keyword evidence="7" id="KW-0804">Transcription</keyword>
<evidence type="ECO:0000256" key="10">
    <source>
        <dbReference type="SAM" id="MobiDB-lite"/>
    </source>
</evidence>
<dbReference type="SUPFAM" id="SSF57903">
    <property type="entry name" value="FYVE/PHD zinc finger"/>
    <property type="match status" value="1"/>
</dbReference>
<dbReference type="GO" id="GO:0000123">
    <property type="term" value="C:histone acetyltransferase complex"/>
    <property type="evidence" value="ECO:0007669"/>
    <property type="project" value="TreeGrafter"/>
</dbReference>
<evidence type="ECO:0000256" key="4">
    <source>
        <dbReference type="ARBA" id="ARBA00022679"/>
    </source>
</evidence>
<protein>
    <recommendedName>
        <fullName evidence="3">histone acetyltransferase</fullName>
        <ecNumber evidence="3">2.3.1.48</ecNumber>
    </recommendedName>
</protein>
<dbReference type="InterPro" id="IPR031162">
    <property type="entry name" value="CBP_P300_HAT"/>
</dbReference>
<dbReference type="GO" id="GO:0003713">
    <property type="term" value="F:transcription coactivator activity"/>
    <property type="evidence" value="ECO:0007669"/>
    <property type="project" value="TreeGrafter"/>
</dbReference>
<dbReference type="InterPro" id="IPR013178">
    <property type="entry name" value="Histone_AcTrfase_Rtt109/CBP"/>
</dbReference>
<keyword evidence="4" id="KW-0808">Transferase</keyword>
<dbReference type="InterPro" id="IPR013083">
    <property type="entry name" value="Znf_RING/FYVE/PHD"/>
</dbReference>
<dbReference type="GO" id="GO:0005667">
    <property type="term" value="C:transcription regulator complex"/>
    <property type="evidence" value="ECO:0007669"/>
    <property type="project" value="TreeGrafter"/>
</dbReference>
<evidence type="ECO:0000313" key="12">
    <source>
        <dbReference type="EMBL" id="VUZ40997.1"/>
    </source>
</evidence>
<feature type="compositionally biased region" description="Basic and acidic residues" evidence="10">
    <location>
        <begin position="220"/>
        <end position="229"/>
    </location>
</feature>
<evidence type="ECO:0000256" key="1">
    <source>
        <dbReference type="ARBA" id="ARBA00002581"/>
    </source>
</evidence>
<evidence type="ECO:0000313" key="13">
    <source>
        <dbReference type="Proteomes" id="UP000321570"/>
    </source>
</evidence>
<dbReference type="GO" id="GO:0045944">
    <property type="term" value="P:positive regulation of transcription by RNA polymerase II"/>
    <property type="evidence" value="ECO:0007669"/>
    <property type="project" value="TreeGrafter"/>
</dbReference>
<feature type="compositionally biased region" description="Low complexity" evidence="10">
    <location>
        <begin position="127"/>
        <end position="138"/>
    </location>
</feature>
<dbReference type="Proteomes" id="UP000321570">
    <property type="component" value="Unassembled WGS sequence"/>
</dbReference>
<proteinExistence type="predicted"/>
<dbReference type="PANTHER" id="PTHR13808">
    <property type="entry name" value="CBP/P300-RELATED"/>
    <property type="match status" value="1"/>
</dbReference>
<evidence type="ECO:0000256" key="3">
    <source>
        <dbReference type="ARBA" id="ARBA00013184"/>
    </source>
</evidence>